<dbReference type="AlphaFoldDB" id="A0A2I0R4J2"/>
<reference evidence="2 3" key="1">
    <citation type="submission" date="2017-12" db="EMBL/GenBank/DDBJ databases">
        <title>The draft genome sequence of Brumimicrobium saltpan LHR20.</title>
        <authorList>
            <person name="Do Z.-J."/>
            <person name="Luo H.-R."/>
        </authorList>
    </citation>
    <scope>NUCLEOTIDE SEQUENCE [LARGE SCALE GENOMIC DNA]</scope>
    <source>
        <strain evidence="2 3">LHR20</strain>
    </source>
</reference>
<dbReference type="CDD" id="cd03024">
    <property type="entry name" value="DsbA_FrnE"/>
    <property type="match status" value="1"/>
</dbReference>
<evidence type="ECO:0000313" key="3">
    <source>
        <dbReference type="Proteomes" id="UP000236654"/>
    </source>
</evidence>
<name>A0A2I0R4J2_9FLAO</name>
<gene>
    <name evidence="2" type="ORF">CW751_04520</name>
</gene>
<dbReference type="InterPro" id="IPR036249">
    <property type="entry name" value="Thioredoxin-like_sf"/>
</dbReference>
<proteinExistence type="predicted"/>
<evidence type="ECO:0000259" key="1">
    <source>
        <dbReference type="Pfam" id="PF01323"/>
    </source>
</evidence>
<dbReference type="GO" id="GO:0016491">
    <property type="term" value="F:oxidoreductase activity"/>
    <property type="evidence" value="ECO:0007669"/>
    <property type="project" value="InterPro"/>
</dbReference>
<dbReference type="Proteomes" id="UP000236654">
    <property type="component" value="Unassembled WGS sequence"/>
</dbReference>
<sequence length="241" mass="27047">MNMENKMKIEIWSDVMCPFCYIGKRNLEKALTQFSDREHIEVIWKSYLLDPNTPETSDKSYAQHLVEYKGMSEQQVDGMLAQLTQTAKQAGLDYDFDKAQLVSSKKAHQVIQMAKTKGLGNQAEEVMFKAFFTEGKNIADKSSLISIGEEIGLSKDEVETALSDNKYAEMMNADIAEARQIGVQGVPFFVFNRKYAVSGAQPPKAFLESLEKAFGEWREDNPAVKLDITQGQSCKPDGTCD</sequence>
<dbReference type="EMBL" id="PJNI01000003">
    <property type="protein sequence ID" value="PKR81503.1"/>
    <property type="molecule type" value="Genomic_DNA"/>
</dbReference>
<dbReference type="Pfam" id="PF01323">
    <property type="entry name" value="DSBA"/>
    <property type="match status" value="1"/>
</dbReference>
<dbReference type="PANTHER" id="PTHR13887">
    <property type="entry name" value="GLUTATHIONE S-TRANSFERASE KAPPA"/>
    <property type="match status" value="1"/>
</dbReference>
<organism evidence="2 3">
    <name type="scientific">Brumimicrobium salinarum</name>
    <dbReference type="NCBI Taxonomy" id="2058658"/>
    <lineage>
        <taxon>Bacteria</taxon>
        <taxon>Pseudomonadati</taxon>
        <taxon>Bacteroidota</taxon>
        <taxon>Flavobacteriia</taxon>
        <taxon>Flavobacteriales</taxon>
        <taxon>Crocinitomicaceae</taxon>
        <taxon>Brumimicrobium</taxon>
    </lineage>
</organism>
<dbReference type="InterPro" id="IPR001853">
    <property type="entry name" value="DSBA-like_thioredoxin_dom"/>
</dbReference>
<dbReference type="SUPFAM" id="SSF52833">
    <property type="entry name" value="Thioredoxin-like"/>
    <property type="match status" value="1"/>
</dbReference>
<dbReference type="Gene3D" id="3.40.30.10">
    <property type="entry name" value="Glutaredoxin"/>
    <property type="match status" value="1"/>
</dbReference>
<comment type="caution">
    <text evidence="2">The sequence shown here is derived from an EMBL/GenBank/DDBJ whole genome shotgun (WGS) entry which is preliminary data.</text>
</comment>
<keyword evidence="3" id="KW-1185">Reference proteome</keyword>
<evidence type="ECO:0000313" key="2">
    <source>
        <dbReference type="EMBL" id="PKR81503.1"/>
    </source>
</evidence>
<dbReference type="OrthoDB" id="9799122at2"/>
<accession>A0A2I0R4J2</accession>
<protein>
    <submittedName>
        <fullName evidence="2">Disulfide bond formation protein DsbA</fullName>
    </submittedName>
</protein>
<dbReference type="PANTHER" id="PTHR13887:SF41">
    <property type="entry name" value="THIOREDOXIN SUPERFAMILY PROTEIN"/>
    <property type="match status" value="1"/>
</dbReference>
<feature type="domain" description="DSBA-like thioredoxin" evidence="1">
    <location>
        <begin position="9"/>
        <end position="210"/>
    </location>
</feature>